<proteinExistence type="predicted"/>
<accession>A0A016V3T6</accession>
<organism evidence="1 2">
    <name type="scientific">Ancylostoma ceylanicum</name>
    <dbReference type="NCBI Taxonomy" id="53326"/>
    <lineage>
        <taxon>Eukaryota</taxon>
        <taxon>Metazoa</taxon>
        <taxon>Ecdysozoa</taxon>
        <taxon>Nematoda</taxon>
        <taxon>Chromadorea</taxon>
        <taxon>Rhabditida</taxon>
        <taxon>Rhabditina</taxon>
        <taxon>Rhabditomorpha</taxon>
        <taxon>Strongyloidea</taxon>
        <taxon>Ancylostomatidae</taxon>
        <taxon>Ancylostomatinae</taxon>
        <taxon>Ancylostoma</taxon>
    </lineage>
</organism>
<dbReference type="AlphaFoldDB" id="A0A016V3T6"/>
<keyword evidence="2" id="KW-1185">Reference proteome</keyword>
<dbReference type="Proteomes" id="UP000024635">
    <property type="component" value="Unassembled WGS sequence"/>
</dbReference>
<gene>
    <name evidence="1" type="primary">Acey_s0019.g3798</name>
    <name evidence="1" type="ORF">Y032_0019g3798</name>
</gene>
<protein>
    <submittedName>
        <fullName evidence="1">Uncharacterized protein</fullName>
    </submittedName>
</protein>
<dbReference type="EMBL" id="JARK01001355">
    <property type="protein sequence ID" value="EYC21398.1"/>
    <property type="molecule type" value="Genomic_DNA"/>
</dbReference>
<comment type="caution">
    <text evidence="1">The sequence shown here is derived from an EMBL/GenBank/DDBJ whole genome shotgun (WGS) entry which is preliminary data.</text>
</comment>
<sequence>MYLQGIFEGGRQDVIICKPNLGFVTNHSRLDPQAYGKSSNSSDQANCTLPADNCKRGVKAAPRLELVFLESKEQCRRGESPTGERG</sequence>
<reference evidence="2" key="1">
    <citation type="journal article" date="2015" name="Nat. Genet.">
        <title>The genome and transcriptome of the zoonotic hookworm Ancylostoma ceylanicum identify infection-specific gene families.</title>
        <authorList>
            <person name="Schwarz E.M."/>
            <person name="Hu Y."/>
            <person name="Antoshechkin I."/>
            <person name="Miller M.M."/>
            <person name="Sternberg P.W."/>
            <person name="Aroian R.V."/>
        </authorList>
    </citation>
    <scope>NUCLEOTIDE SEQUENCE</scope>
    <source>
        <strain evidence="2">HY135</strain>
    </source>
</reference>
<evidence type="ECO:0000313" key="2">
    <source>
        <dbReference type="Proteomes" id="UP000024635"/>
    </source>
</evidence>
<evidence type="ECO:0000313" key="1">
    <source>
        <dbReference type="EMBL" id="EYC21398.1"/>
    </source>
</evidence>
<name>A0A016V3T6_9BILA</name>